<evidence type="ECO:0008006" key="4">
    <source>
        <dbReference type="Google" id="ProtNLM"/>
    </source>
</evidence>
<dbReference type="Proteomes" id="UP001208114">
    <property type="component" value="Unassembled WGS sequence"/>
</dbReference>
<feature type="transmembrane region" description="Helical" evidence="1">
    <location>
        <begin position="48"/>
        <end position="67"/>
    </location>
</feature>
<protein>
    <recommendedName>
        <fullName evidence="4">Redox-active disulfide protein 2</fullName>
    </recommendedName>
</protein>
<name>A0ABT2VTT0_9FLAO</name>
<keyword evidence="1" id="KW-0812">Transmembrane</keyword>
<gene>
    <name evidence="2" type="ORF">N0B16_03015</name>
</gene>
<keyword evidence="1" id="KW-0472">Membrane</keyword>
<dbReference type="EMBL" id="JAOTEN010000001">
    <property type="protein sequence ID" value="MCU7613398.1"/>
    <property type="molecule type" value="Genomic_DNA"/>
</dbReference>
<proteinExistence type="predicted"/>
<reference evidence="3" key="1">
    <citation type="submission" date="2023-07" db="EMBL/GenBank/DDBJ databases">
        <title>Chryseobacterium sp. GMJ5 Genome sequencing and assembly.</title>
        <authorList>
            <person name="Jung Y."/>
        </authorList>
    </citation>
    <scope>NUCLEOTIDE SEQUENCE [LARGE SCALE GENOMIC DNA]</scope>
    <source>
        <strain evidence="3">GMJ5</strain>
    </source>
</reference>
<evidence type="ECO:0000313" key="2">
    <source>
        <dbReference type="EMBL" id="MCU7613398.1"/>
    </source>
</evidence>
<keyword evidence="3" id="KW-1185">Reference proteome</keyword>
<accession>A0ABT2VTT0</accession>
<comment type="caution">
    <text evidence="2">The sequence shown here is derived from an EMBL/GenBank/DDBJ whole genome shotgun (WGS) entry which is preliminary data.</text>
</comment>
<organism evidence="2 3">
    <name type="scientific">Chryseobacterium gilvum</name>
    <dbReference type="NCBI Taxonomy" id="2976534"/>
    <lineage>
        <taxon>Bacteria</taxon>
        <taxon>Pseudomonadati</taxon>
        <taxon>Bacteroidota</taxon>
        <taxon>Flavobacteriia</taxon>
        <taxon>Flavobacteriales</taxon>
        <taxon>Weeksellaceae</taxon>
        <taxon>Chryseobacterium group</taxon>
        <taxon>Chryseobacterium</taxon>
    </lineage>
</organism>
<sequence length="89" mass="10411">MQKKILSDQSLEELQVTQKKTQLLVIIFIVVLCILTGASLYLTLEKRITIFAFLPICFLPVFIYSLITMKNVKNEIKTRERYISMLQNK</sequence>
<evidence type="ECO:0000313" key="3">
    <source>
        <dbReference type="Proteomes" id="UP001208114"/>
    </source>
</evidence>
<evidence type="ECO:0000256" key="1">
    <source>
        <dbReference type="SAM" id="Phobius"/>
    </source>
</evidence>
<keyword evidence="1" id="KW-1133">Transmembrane helix</keyword>
<dbReference type="RefSeq" id="WP_262989246.1">
    <property type="nucleotide sequence ID" value="NZ_JAOTEN010000001.1"/>
</dbReference>
<feature type="transmembrane region" description="Helical" evidence="1">
    <location>
        <begin position="21"/>
        <end position="42"/>
    </location>
</feature>